<dbReference type="Pfam" id="PF26456">
    <property type="entry name" value="DUF8135"/>
    <property type="match status" value="1"/>
</dbReference>
<dbReference type="InterPro" id="IPR058448">
    <property type="entry name" value="DUF8135"/>
</dbReference>
<dbReference type="EMBL" id="CP003050">
    <property type="protein sequence ID" value="AGB16605.1"/>
    <property type="molecule type" value="Genomic_DNA"/>
</dbReference>
<dbReference type="AlphaFoldDB" id="L0IAI2"/>
<protein>
    <recommendedName>
        <fullName evidence="2">DUF8135 domain-containing protein</fullName>
    </recommendedName>
</protein>
<dbReference type="eggNOG" id="arCOG07556">
    <property type="taxonomic scope" value="Archaea"/>
</dbReference>
<feature type="compositionally biased region" description="Polar residues" evidence="1">
    <location>
        <begin position="32"/>
        <end position="46"/>
    </location>
</feature>
<keyword evidence="4" id="KW-1185">Reference proteome</keyword>
<dbReference type="Proteomes" id="UP000010846">
    <property type="component" value="Chromosome"/>
</dbReference>
<evidence type="ECO:0000259" key="2">
    <source>
        <dbReference type="Pfam" id="PF26456"/>
    </source>
</evidence>
<dbReference type="GeneID" id="14376519"/>
<organism evidence="3 4">
    <name type="scientific">Halovivax ruber (strain DSM 18193 / JCM 13892 / XH-70)</name>
    <dbReference type="NCBI Taxonomy" id="797302"/>
    <lineage>
        <taxon>Archaea</taxon>
        <taxon>Methanobacteriati</taxon>
        <taxon>Methanobacteriota</taxon>
        <taxon>Stenosarchaea group</taxon>
        <taxon>Halobacteria</taxon>
        <taxon>Halobacteriales</taxon>
        <taxon>Natrialbaceae</taxon>
        <taxon>Halovivax</taxon>
    </lineage>
</organism>
<accession>L0IAI2</accession>
<feature type="compositionally biased region" description="Polar residues" evidence="1">
    <location>
        <begin position="53"/>
        <end position="65"/>
    </location>
</feature>
<sequence length="176" mass="19016">MTDDTSDASGDGGDRSEIDTSEPEEVDPESPGTKSDTTEPTGTSMTYGDVDATESQTPESASETSPMGDLADELSPGSDGAEVQALFDEMDVATLDGERVWAQLEAADDPPTGEIHEREIRDIDKRRYCHQCVHFADPPAVRCEHEGTSILELVDVQTVKVANCPVVLEEESIEDR</sequence>
<feature type="region of interest" description="Disordered" evidence="1">
    <location>
        <begin position="1"/>
        <end position="80"/>
    </location>
</feature>
<dbReference type="STRING" id="797302.Halru_2011"/>
<feature type="compositionally biased region" description="Acidic residues" evidence="1">
    <location>
        <begin position="19"/>
        <end position="28"/>
    </location>
</feature>
<name>L0IAI2_HALRX</name>
<reference evidence="3" key="1">
    <citation type="submission" date="2011-09" db="EMBL/GenBank/DDBJ databases">
        <title>Complete sequence of Halovivax ruber XH-70.</title>
        <authorList>
            <consortium name="US DOE Joint Genome Institute"/>
            <person name="Lucas S."/>
            <person name="Han J."/>
            <person name="Lapidus A."/>
            <person name="Cheng J.-F."/>
            <person name="Goodwin L."/>
            <person name="Pitluck S."/>
            <person name="Peters L."/>
            <person name="Mikhailova N."/>
            <person name="Davenport K."/>
            <person name="Detter J.C."/>
            <person name="Han C."/>
            <person name="Tapia R."/>
            <person name="Land M."/>
            <person name="Hauser L."/>
            <person name="Kyrpides N."/>
            <person name="Ivanova N."/>
            <person name="Pagani I."/>
            <person name="Sproer C."/>
            <person name="Anderson I."/>
            <person name="Woyke T."/>
        </authorList>
    </citation>
    <scope>NUCLEOTIDE SEQUENCE</scope>
    <source>
        <strain evidence="3">XH-70</strain>
    </source>
</reference>
<evidence type="ECO:0000256" key="1">
    <source>
        <dbReference type="SAM" id="MobiDB-lite"/>
    </source>
</evidence>
<feature type="domain" description="DUF8135" evidence="2">
    <location>
        <begin position="121"/>
        <end position="170"/>
    </location>
</feature>
<dbReference type="OrthoDB" id="204982at2157"/>
<evidence type="ECO:0000313" key="4">
    <source>
        <dbReference type="Proteomes" id="UP000010846"/>
    </source>
</evidence>
<dbReference type="KEGG" id="hru:Halru_2011"/>
<evidence type="ECO:0000313" key="3">
    <source>
        <dbReference type="EMBL" id="AGB16605.1"/>
    </source>
</evidence>
<proteinExistence type="predicted"/>
<gene>
    <name evidence="3" type="ordered locus">Halru_2011</name>
</gene>
<dbReference type="RefSeq" id="WP_015301219.1">
    <property type="nucleotide sequence ID" value="NC_019964.1"/>
</dbReference>
<dbReference type="HOGENOM" id="CLU_1521838_0_0_2"/>